<dbReference type="CDD" id="cd00037">
    <property type="entry name" value="CLECT"/>
    <property type="match status" value="1"/>
</dbReference>
<comment type="caution">
    <text evidence="2">The sequence shown here is derived from an EMBL/GenBank/DDBJ whole genome shotgun (WGS) entry which is preliminary data.</text>
</comment>
<dbReference type="InterPro" id="IPR016186">
    <property type="entry name" value="C-type_lectin-like/link_sf"/>
</dbReference>
<dbReference type="Proteomes" id="UP001195483">
    <property type="component" value="Unassembled WGS sequence"/>
</dbReference>
<organism evidence="2 3">
    <name type="scientific">Potamilus streckersoni</name>
    <dbReference type="NCBI Taxonomy" id="2493646"/>
    <lineage>
        <taxon>Eukaryota</taxon>
        <taxon>Metazoa</taxon>
        <taxon>Spiralia</taxon>
        <taxon>Lophotrochozoa</taxon>
        <taxon>Mollusca</taxon>
        <taxon>Bivalvia</taxon>
        <taxon>Autobranchia</taxon>
        <taxon>Heteroconchia</taxon>
        <taxon>Palaeoheterodonta</taxon>
        <taxon>Unionida</taxon>
        <taxon>Unionoidea</taxon>
        <taxon>Unionidae</taxon>
        <taxon>Ambleminae</taxon>
        <taxon>Lampsilini</taxon>
        <taxon>Potamilus</taxon>
    </lineage>
</organism>
<evidence type="ECO:0000313" key="2">
    <source>
        <dbReference type="EMBL" id="KAK3606689.1"/>
    </source>
</evidence>
<dbReference type="Pfam" id="PF00024">
    <property type="entry name" value="PAN_1"/>
    <property type="match status" value="1"/>
</dbReference>
<protein>
    <recommendedName>
        <fullName evidence="1">Apple domain-containing protein</fullName>
    </recommendedName>
</protein>
<keyword evidence="3" id="KW-1185">Reference proteome</keyword>
<feature type="domain" description="Apple" evidence="1">
    <location>
        <begin position="57"/>
        <end position="107"/>
    </location>
</feature>
<reference evidence="2" key="2">
    <citation type="journal article" date="2021" name="Genome Biol. Evol.">
        <title>Developing a high-quality reference genome for a parasitic bivalve with doubly uniparental inheritance (Bivalvia: Unionida).</title>
        <authorList>
            <person name="Smith C.H."/>
        </authorList>
    </citation>
    <scope>NUCLEOTIDE SEQUENCE</scope>
    <source>
        <strain evidence="2">CHS0354</strain>
        <tissue evidence="2">Mantle</tissue>
    </source>
</reference>
<dbReference type="Gene3D" id="3.10.100.10">
    <property type="entry name" value="Mannose-Binding Protein A, subunit A"/>
    <property type="match status" value="1"/>
</dbReference>
<accession>A0AAE0WA42</accession>
<dbReference type="AlphaFoldDB" id="A0AAE0WA42"/>
<sequence length="195" mass="22504">MNHNLDMSRTFSLPVRDFFLITCLLPSTISSTKWELDNDFENNLDTSDLLWEKDEISMLTCASLCTQKQSCLSFFYNLSLKKCLGSKSFKRGLPANQAKHQEWKYYTRPQQCDRGYAYNKTLGLCYKIFFEFMNRSDSMVKCESEGAKLIIIENAIEFKHIKNGNASTFTNHVTTSRLEHILLQSLVFAALFSVV</sequence>
<reference evidence="2" key="1">
    <citation type="journal article" date="2021" name="Genome Biol. Evol.">
        <title>A High-Quality Reference Genome for a Parasitic Bivalve with Doubly Uniparental Inheritance (Bivalvia: Unionida).</title>
        <authorList>
            <person name="Smith C.H."/>
        </authorList>
    </citation>
    <scope>NUCLEOTIDE SEQUENCE</scope>
    <source>
        <strain evidence="2">CHS0354</strain>
    </source>
</reference>
<evidence type="ECO:0000259" key="1">
    <source>
        <dbReference type="Pfam" id="PF00024"/>
    </source>
</evidence>
<dbReference type="SUPFAM" id="SSF56436">
    <property type="entry name" value="C-type lectin-like"/>
    <property type="match status" value="1"/>
</dbReference>
<reference evidence="2" key="3">
    <citation type="submission" date="2023-05" db="EMBL/GenBank/DDBJ databases">
        <authorList>
            <person name="Smith C.H."/>
        </authorList>
    </citation>
    <scope>NUCLEOTIDE SEQUENCE</scope>
    <source>
        <strain evidence="2">CHS0354</strain>
        <tissue evidence="2">Mantle</tissue>
    </source>
</reference>
<dbReference type="EMBL" id="JAEAOA010000902">
    <property type="protein sequence ID" value="KAK3606689.1"/>
    <property type="molecule type" value="Genomic_DNA"/>
</dbReference>
<proteinExistence type="predicted"/>
<dbReference type="InterPro" id="IPR003609">
    <property type="entry name" value="Pan_app"/>
</dbReference>
<dbReference type="InterPro" id="IPR016187">
    <property type="entry name" value="CTDL_fold"/>
</dbReference>
<name>A0AAE0WA42_9BIVA</name>
<gene>
    <name evidence="2" type="ORF">CHS0354_014760</name>
</gene>
<evidence type="ECO:0000313" key="3">
    <source>
        <dbReference type="Proteomes" id="UP001195483"/>
    </source>
</evidence>